<feature type="compositionally biased region" description="Low complexity" evidence="1">
    <location>
        <begin position="42"/>
        <end position="57"/>
    </location>
</feature>
<dbReference type="PATRIC" id="fig|1072256.5.peg.588"/>
<organism evidence="2 3">
    <name type="scientific">Corynebacterium uterequi</name>
    <dbReference type="NCBI Taxonomy" id="1072256"/>
    <lineage>
        <taxon>Bacteria</taxon>
        <taxon>Bacillati</taxon>
        <taxon>Actinomycetota</taxon>
        <taxon>Actinomycetes</taxon>
        <taxon>Mycobacteriales</taxon>
        <taxon>Corynebacteriaceae</taxon>
        <taxon>Corynebacterium</taxon>
    </lineage>
</organism>
<evidence type="ECO:0000313" key="2">
    <source>
        <dbReference type="EMBL" id="AKK10605.1"/>
    </source>
</evidence>
<dbReference type="AlphaFoldDB" id="A0A0G3HD13"/>
<gene>
    <name evidence="2" type="ORF">CUTER_02960</name>
</gene>
<feature type="region of interest" description="Disordered" evidence="1">
    <location>
        <begin position="37"/>
        <end position="57"/>
    </location>
</feature>
<dbReference type="KEGG" id="cut:CUTER_02960"/>
<proteinExistence type="predicted"/>
<protein>
    <submittedName>
        <fullName evidence="2">Uncharacterized protein</fullName>
    </submittedName>
</protein>
<dbReference type="Proteomes" id="UP000035548">
    <property type="component" value="Chromosome"/>
</dbReference>
<keyword evidence="3" id="KW-1185">Reference proteome</keyword>
<sequence length="309" mass="31754">MTIHSFPSSSHRHFSLVGITVVSAAVGLLLTGCSDPAEHDTAPSSTPAITVTSTAPTSTTPAEVRTLVHGLDVTGLNQVDPNGLVLATGDPGGFVYTTDGARGECFFNRGAVTCTGSKIITLDASATHEGFLEGAPPAKSELATGDWVDLGSVACAAPDAHTLTCSSEAAAFTITGPDRSVSTTGTTAAADPTPDIFAHASEPTASAHSNLATDHYTSDVVVTAPELCGAAAGWRLAEVQKGTINCEEAMSVLDRYEELAPIEGTGNTLVTTFDGWGCSSPTYVRSHEIGASIVCEHLERGIRITDPLI</sequence>
<name>A0A0G3HD13_9CORY</name>
<reference evidence="2 3" key="1">
    <citation type="journal article" date="2015" name="Genome Announc.">
        <title>Virulence Factor Genes Detected in the Complete Genome Sequence of Corynebacterium uterequi DSM 45634, Isolated from the Uterus of a Maiden Mare.</title>
        <authorList>
            <person name="Ruckert C."/>
            <person name="Kriete M."/>
            <person name="Jaenicke S."/>
            <person name="Winkler A."/>
            <person name="Tauch A."/>
        </authorList>
    </citation>
    <scope>NUCLEOTIDE SEQUENCE [LARGE SCALE GENOMIC DNA]</scope>
    <source>
        <strain evidence="2 3">DSM 45634</strain>
    </source>
</reference>
<evidence type="ECO:0000256" key="1">
    <source>
        <dbReference type="SAM" id="MobiDB-lite"/>
    </source>
</evidence>
<evidence type="ECO:0000313" key="3">
    <source>
        <dbReference type="Proteomes" id="UP000035548"/>
    </source>
</evidence>
<accession>A0A0G3HD13</accession>
<reference evidence="3" key="2">
    <citation type="submission" date="2015-05" db="EMBL/GenBank/DDBJ databases">
        <title>Complete genome sequence of Corynebacterium uterequi DSM 45634, isolated from the uterus of a maiden mare.</title>
        <authorList>
            <person name="Ruckert C."/>
            <person name="Albersmeier A."/>
            <person name="Winkler A."/>
            <person name="Tauch A."/>
        </authorList>
    </citation>
    <scope>NUCLEOTIDE SEQUENCE [LARGE SCALE GENOMIC DNA]</scope>
    <source>
        <strain evidence="3">DSM 45634</strain>
    </source>
</reference>
<dbReference type="EMBL" id="CP011546">
    <property type="protein sequence ID" value="AKK10605.1"/>
    <property type="molecule type" value="Genomic_DNA"/>
</dbReference>